<dbReference type="AlphaFoldDB" id="X0WC93"/>
<sequence>NRNGDVSALESVSDRITTAAQLCAFADVDLTVWEITKQVVNKWESPNKDATRQLFQVKVWLKRKVPERVEKAIEAVLARLEKHRPQYGKEPKRKRSRDPHMLEFSPFDMHIGMLAWREETGDDYDLSIAERTLAGAVADLLGIAKNYPVESFLFPVGSDWFHVENLRGETVRGTPQDTDGRWAKIFEVGYMACVNAVDAMREVAPVRVLWVGGNHDWTTSWYLVRCLKSHYREVAGVTVTCQPTPRHYVEYGATLLGLTHGDEEKHV</sequence>
<proteinExistence type="predicted"/>
<evidence type="ECO:0000313" key="1">
    <source>
        <dbReference type="EMBL" id="GAG10296.1"/>
    </source>
</evidence>
<dbReference type="EMBL" id="BARS01025967">
    <property type="protein sequence ID" value="GAG10296.1"/>
    <property type="molecule type" value="Genomic_DNA"/>
</dbReference>
<reference evidence="1" key="1">
    <citation type="journal article" date="2014" name="Front. Microbiol.">
        <title>High frequency of phylogenetically diverse reductive dehalogenase-homologous genes in deep subseafloor sedimentary metagenomes.</title>
        <authorList>
            <person name="Kawai M."/>
            <person name="Futagami T."/>
            <person name="Toyoda A."/>
            <person name="Takaki Y."/>
            <person name="Nishi S."/>
            <person name="Hori S."/>
            <person name="Arai W."/>
            <person name="Tsubouchi T."/>
            <person name="Morono Y."/>
            <person name="Uchiyama I."/>
            <person name="Ito T."/>
            <person name="Fujiyama A."/>
            <person name="Inagaki F."/>
            <person name="Takami H."/>
        </authorList>
    </citation>
    <scope>NUCLEOTIDE SEQUENCE</scope>
    <source>
        <strain evidence="1">Expedition CK06-06</strain>
    </source>
</reference>
<protein>
    <recommendedName>
        <fullName evidence="2">Calcineurin-like phosphoesterase domain-containing protein</fullName>
    </recommendedName>
</protein>
<feature type="non-terminal residue" evidence="1">
    <location>
        <position position="1"/>
    </location>
</feature>
<evidence type="ECO:0008006" key="2">
    <source>
        <dbReference type="Google" id="ProtNLM"/>
    </source>
</evidence>
<comment type="caution">
    <text evidence="1">The sequence shown here is derived from an EMBL/GenBank/DDBJ whole genome shotgun (WGS) entry which is preliminary data.</text>
</comment>
<gene>
    <name evidence="1" type="ORF">S01H1_40975</name>
</gene>
<accession>X0WC93</accession>
<name>X0WC93_9ZZZZ</name>
<organism evidence="1">
    <name type="scientific">marine sediment metagenome</name>
    <dbReference type="NCBI Taxonomy" id="412755"/>
    <lineage>
        <taxon>unclassified sequences</taxon>
        <taxon>metagenomes</taxon>
        <taxon>ecological metagenomes</taxon>
    </lineage>
</organism>
<feature type="non-terminal residue" evidence="1">
    <location>
        <position position="267"/>
    </location>
</feature>